<dbReference type="Pfam" id="PF07070">
    <property type="entry name" value="Spo0M"/>
    <property type="match status" value="1"/>
</dbReference>
<reference evidence="2" key="1">
    <citation type="submission" date="2017-05" db="EMBL/GenBank/DDBJ databases">
        <authorList>
            <person name="Sung H."/>
        </authorList>
    </citation>
    <scope>NUCLEOTIDE SEQUENCE [LARGE SCALE GENOMIC DNA]</scope>
    <source>
        <strain evidence="2">AR23208</strain>
    </source>
</reference>
<dbReference type="OrthoDB" id="2351239at2"/>
<dbReference type="InterPro" id="IPR009776">
    <property type="entry name" value="Spore_0_M"/>
</dbReference>
<keyword evidence="2" id="KW-1185">Reference proteome</keyword>
<dbReference type="KEGG" id="tum:CBW65_02865"/>
<evidence type="ECO:0000313" key="1">
    <source>
        <dbReference type="EMBL" id="ARU60115.1"/>
    </source>
</evidence>
<proteinExistence type="predicted"/>
<evidence type="ECO:0000313" key="2">
    <source>
        <dbReference type="Proteomes" id="UP000195437"/>
    </source>
</evidence>
<name>A0A1Y0IKR9_9BACL</name>
<dbReference type="PANTHER" id="PTHR40053:SF1">
    <property type="entry name" value="SPORULATION-CONTROL PROTEIN SPO0M"/>
    <property type="match status" value="1"/>
</dbReference>
<gene>
    <name evidence="1" type="ORF">CBW65_02865</name>
</gene>
<evidence type="ECO:0008006" key="3">
    <source>
        <dbReference type="Google" id="ProtNLM"/>
    </source>
</evidence>
<accession>A0A1Y0IKR9</accession>
<sequence>MLKKLMAQMGVGASKVDLVLDKQHVELGEELKGFFRIEGGAVEQQINHISAELIIQFYYRTQLYTHTVATIPIASSFIIRPGESKELPFHYPLSARLPITRNGISYHIKTRLDIADGIDDSDRDSVHVCPPERFNSIVRALDMLRFREKLDSGKFNGSTQEFEFSPTGVFNEKVQEVEFEAALEQDGIRLLLEVDMFQFLGFGEKELRQQIFLRNEQLSDARALSHHLEAVIQEMTQNPQAYPASRYRSGLGGAIGSLVGDKVGIG</sequence>
<dbReference type="EMBL" id="CP021434">
    <property type="protein sequence ID" value="ARU60115.1"/>
    <property type="molecule type" value="Genomic_DNA"/>
</dbReference>
<organism evidence="1 2">
    <name type="scientific">Tumebacillus avium</name>
    <dbReference type="NCBI Taxonomy" id="1903704"/>
    <lineage>
        <taxon>Bacteria</taxon>
        <taxon>Bacillati</taxon>
        <taxon>Bacillota</taxon>
        <taxon>Bacilli</taxon>
        <taxon>Bacillales</taxon>
        <taxon>Alicyclobacillaceae</taxon>
        <taxon>Tumebacillus</taxon>
    </lineage>
</organism>
<protein>
    <recommendedName>
        <fullName evidence="3">Sporulation protein SpoOM</fullName>
    </recommendedName>
</protein>
<dbReference type="AlphaFoldDB" id="A0A1Y0IKR9"/>
<dbReference type="RefSeq" id="WP_087455503.1">
    <property type="nucleotide sequence ID" value="NZ_CP021434.1"/>
</dbReference>
<dbReference type="Proteomes" id="UP000195437">
    <property type="component" value="Chromosome"/>
</dbReference>
<dbReference type="PANTHER" id="PTHR40053">
    <property type="entry name" value="SPORULATION-CONTROL PROTEIN SPO0M"/>
    <property type="match status" value="1"/>
</dbReference>